<dbReference type="AlphaFoldDB" id="A0A423W016"/>
<feature type="compositionally biased region" description="Polar residues" evidence="1">
    <location>
        <begin position="191"/>
        <end position="216"/>
    </location>
</feature>
<evidence type="ECO:0000313" key="5">
    <source>
        <dbReference type="Proteomes" id="UP000285146"/>
    </source>
</evidence>
<feature type="region of interest" description="Disordered" evidence="1">
    <location>
        <begin position="191"/>
        <end position="217"/>
    </location>
</feature>
<sequence length="612" mass="67496">MHLGQHNTSTCFLLLTLFTRSTRASIAPAFETPPLSSQQVERRNNNPLNIDWSPAPSAEDGPPGAANALRNPAYLPVQIGGIVGSYALSLVLVAIILLSLSKKRRDRIRAAEDVDLWPDSPYEHEFSESITGFQSQDDVQFQKGPEYLNFHELPKSHIEEHVHFQDQVYSQDQVHIQNHIQGHVRNFSLPSPASPTFSASQEATPYSFPSPQSSYRGQPGVDPYVDQSVVEQDKAMAQAQLEEMYKYVMEQEAAKEAGVNFMGPVFPASSQQRNAPSGGIMKKERAKPANLNLSDDKSEKTQSRASSFLSALKSPLGKKKDKLHAISISSPILTPMSGTFPQYIGEEMSTIPPRHYAPAVPPPVPADQAPFHQQRNVNLAPITPPDRSPESTQSIDERLRNMSIKGKDKDVQDETNEEEEEEGQKHDNYNHARYETASMTASMTEPDPISATSETSTTPLFGRHDKRGDRMSGLPSSPKPGVNRFPSLTSLPSLPASPKPGATFSRPNAPSAVRTGGTLPLRAYEPPLMSPNTYDRTVKQTVFERNVPPTPGLGTARTPRTGAPVPYSPYQPFSPVVPITPSLVTKADRKRMRRMEPKTPTLELVKGDNELW</sequence>
<gene>
    <name evidence="4" type="ORF">VPNG_09018</name>
</gene>
<dbReference type="Proteomes" id="UP000285146">
    <property type="component" value="Unassembled WGS sequence"/>
</dbReference>
<evidence type="ECO:0000313" key="4">
    <source>
        <dbReference type="EMBL" id="ROV96604.1"/>
    </source>
</evidence>
<feature type="region of interest" description="Disordered" evidence="1">
    <location>
        <begin position="29"/>
        <end position="64"/>
    </location>
</feature>
<protein>
    <submittedName>
        <fullName evidence="4">Uncharacterized protein</fullName>
    </submittedName>
</protein>
<feature type="compositionally biased region" description="Basic and acidic residues" evidence="1">
    <location>
        <begin position="395"/>
        <end position="412"/>
    </location>
</feature>
<keyword evidence="2" id="KW-0812">Transmembrane</keyword>
<feature type="compositionally biased region" description="Acidic residues" evidence="1">
    <location>
        <begin position="413"/>
        <end position="422"/>
    </location>
</feature>
<name>A0A423W016_9PEZI</name>
<organism evidence="4 5">
    <name type="scientific">Cytospora leucostoma</name>
    <dbReference type="NCBI Taxonomy" id="1230097"/>
    <lineage>
        <taxon>Eukaryota</taxon>
        <taxon>Fungi</taxon>
        <taxon>Dikarya</taxon>
        <taxon>Ascomycota</taxon>
        <taxon>Pezizomycotina</taxon>
        <taxon>Sordariomycetes</taxon>
        <taxon>Sordariomycetidae</taxon>
        <taxon>Diaporthales</taxon>
        <taxon>Cytosporaceae</taxon>
        <taxon>Cytospora</taxon>
    </lineage>
</organism>
<keyword evidence="3" id="KW-0732">Signal</keyword>
<feature type="chain" id="PRO_5019152120" evidence="3">
    <location>
        <begin position="25"/>
        <end position="612"/>
    </location>
</feature>
<feature type="compositionally biased region" description="Low complexity" evidence="1">
    <location>
        <begin position="486"/>
        <end position="496"/>
    </location>
</feature>
<dbReference type="InParanoid" id="A0A423W016"/>
<evidence type="ECO:0000256" key="3">
    <source>
        <dbReference type="SAM" id="SignalP"/>
    </source>
</evidence>
<evidence type="ECO:0000256" key="1">
    <source>
        <dbReference type="SAM" id="MobiDB-lite"/>
    </source>
</evidence>
<dbReference type="STRING" id="1230097.A0A423W016"/>
<comment type="caution">
    <text evidence="4">The sequence shown here is derived from an EMBL/GenBank/DDBJ whole genome shotgun (WGS) entry which is preliminary data.</text>
</comment>
<feature type="region of interest" description="Disordered" evidence="1">
    <location>
        <begin position="378"/>
        <end position="533"/>
    </location>
</feature>
<keyword evidence="2" id="KW-0472">Membrane</keyword>
<feature type="transmembrane region" description="Helical" evidence="2">
    <location>
        <begin position="79"/>
        <end position="100"/>
    </location>
</feature>
<keyword evidence="5" id="KW-1185">Reference proteome</keyword>
<evidence type="ECO:0000256" key="2">
    <source>
        <dbReference type="SAM" id="Phobius"/>
    </source>
</evidence>
<feature type="compositionally biased region" description="Polar residues" evidence="1">
    <location>
        <begin position="450"/>
        <end position="459"/>
    </location>
</feature>
<accession>A0A423W016</accession>
<keyword evidence="2" id="KW-1133">Transmembrane helix</keyword>
<dbReference type="EMBL" id="LKEB01000067">
    <property type="protein sequence ID" value="ROV96604.1"/>
    <property type="molecule type" value="Genomic_DNA"/>
</dbReference>
<proteinExistence type="predicted"/>
<dbReference type="OrthoDB" id="4524805at2759"/>
<reference evidence="4 5" key="1">
    <citation type="submission" date="2015-09" db="EMBL/GenBank/DDBJ databases">
        <title>Host preference determinants of Valsa canker pathogens revealed by comparative genomics.</title>
        <authorList>
            <person name="Yin Z."/>
            <person name="Huang L."/>
        </authorList>
    </citation>
    <scope>NUCLEOTIDE SEQUENCE [LARGE SCALE GENOMIC DNA]</scope>
    <source>
        <strain evidence="4 5">SXYLt</strain>
    </source>
</reference>
<feature type="compositionally biased region" description="Basic and acidic residues" evidence="1">
    <location>
        <begin position="423"/>
        <end position="434"/>
    </location>
</feature>
<feature type="region of interest" description="Disordered" evidence="1">
    <location>
        <begin position="269"/>
        <end position="306"/>
    </location>
</feature>
<feature type="signal peptide" evidence="3">
    <location>
        <begin position="1"/>
        <end position="24"/>
    </location>
</feature>